<dbReference type="AlphaFoldDB" id="A0A1M5BFI8"/>
<gene>
    <name evidence="2" type="ORF">SAMN03080594_10438</name>
</gene>
<dbReference type="EMBL" id="FQUX01000004">
    <property type="protein sequence ID" value="SHF41274.1"/>
    <property type="molecule type" value="Genomic_DNA"/>
</dbReference>
<accession>A0A1M5BFI8</accession>
<feature type="region of interest" description="Disordered" evidence="1">
    <location>
        <begin position="109"/>
        <end position="143"/>
    </location>
</feature>
<organism evidence="2 3">
    <name type="scientific">Arenibacter palladensis</name>
    <dbReference type="NCBI Taxonomy" id="237373"/>
    <lineage>
        <taxon>Bacteria</taxon>
        <taxon>Pseudomonadati</taxon>
        <taxon>Bacteroidota</taxon>
        <taxon>Flavobacteriia</taxon>
        <taxon>Flavobacteriales</taxon>
        <taxon>Flavobacteriaceae</taxon>
        <taxon>Arenibacter</taxon>
    </lineage>
</organism>
<evidence type="ECO:0000256" key="1">
    <source>
        <dbReference type="SAM" id="MobiDB-lite"/>
    </source>
</evidence>
<dbReference type="Proteomes" id="UP000184406">
    <property type="component" value="Unassembled WGS sequence"/>
</dbReference>
<dbReference type="RefSeq" id="WP_072862146.1">
    <property type="nucleotide sequence ID" value="NZ_FQUX01000004.1"/>
</dbReference>
<dbReference type="InterPro" id="IPR036869">
    <property type="entry name" value="J_dom_sf"/>
</dbReference>
<feature type="compositionally biased region" description="Basic residues" evidence="1">
    <location>
        <begin position="109"/>
        <end position="118"/>
    </location>
</feature>
<feature type="compositionally biased region" description="Polar residues" evidence="1">
    <location>
        <begin position="121"/>
        <end position="132"/>
    </location>
</feature>
<dbReference type="OrthoDB" id="965484at2"/>
<evidence type="ECO:0000313" key="2">
    <source>
        <dbReference type="EMBL" id="SHF41274.1"/>
    </source>
</evidence>
<dbReference type="Gene3D" id="1.10.287.110">
    <property type="entry name" value="DnaJ domain"/>
    <property type="match status" value="1"/>
</dbReference>
<reference evidence="3" key="1">
    <citation type="submission" date="2016-11" db="EMBL/GenBank/DDBJ databases">
        <authorList>
            <person name="Varghese N."/>
            <person name="Submissions S."/>
        </authorList>
    </citation>
    <scope>NUCLEOTIDE SEQUENCE [LARGE SCALE GENOMIC DNA]</scope>
    <source>
        <strain evidence="3">DSM 17539</strain>
    </source>
</reference>
<proteinExistence type="predicted"/>
<evidence type="ECO:0008006" key="4">
    <source>
        <dbReference type="Google" id="ProtNLM"/>
    </source>
</evidence>
<sequence length="275" mass="32416">MPIIFLLLFFLLSHNTIRTPIGQFLLFKLPSKYDSYHLEPMSENHLPSELPTQIQLLKVEINRLQMEIDEVIQRTSVFENLLRAKIEEEIIEEQELSLLYKQQKKAKKAKRLAQKKRGKNFDQTGILRSNQPKPIPVKNSMEQEQRKQLYREAMIYVHPDKFSMQTDKLDLATEITTKLIEIYRSGDLTALKAYHAHIFSGNTLIVPPKNQDPSKGPELTFLKIELKKLQKELTEAKNKHTYKVLTEYENPMSFVDELKAYYKDRLTKLRRRTRS</sequence>
<name>A0A1M5BFI8_9FLAO</name>
<keyword evidence="3" id="KW-1185">Reference proteome</keyword>
<protein>
    <recommendedName>
        <fullName evidence="4">J domain-containing protein</fullName>
    </recommendedName>
</protein>
<evidence type="ECO:0000313" key="3">
    <source>
        <dbReference type="Proteomes" id="UP000184406"/>
    </source>
</evidence>